<evidence type="ECO:0000256" key="1">
    <source>
        <dbReference type="SAM" id="MobiDB-lite"/>
    </source>
</evidence>
<proteinExistence type="predicted"/>
<dbReference type="GeneID" id="110231434"/>
<evidence type="ECO:0000256" key="2">
    <source>
        <dbReference type="SAM" id="Phobius"/>
    </source>
</evidence>
<keyword evidence="2" id="KW-0472">Membrane</keyword>
<dbReference type="EnsemblMetazoa" id="XM_028656762.1">
    <property type="protein sequence ID" value="XP_028512563.1"/>
    <property type="gene ID" value="LOC110231434"/>
</dbReference>
<evidence type="ECO:0000313" key="4">
    <source>
        <dbReference type="Proteomes" id="UP000887567"/>
    </source>
</evidence>
<dbReference type="OrthoDB" id="5985758at2759"/>
<evidence type="ECO:0000313" key="3">
    <source>
        <dbReference type="EnsemblMetazoa" id="XP_028512563.1"/>
    </source>
</evidence>
<organism evidence="3 4">
    <name type="scientific">Exaiptasia diaphana</name>
    <name type="common">Tropical sea anemone</name>
    <name type="synonym">Aiptasia pulchella</name>
    <dbReference type="NCBI Taxonomy" id="2652724"/>
    <lineage>
        <taxon>Eukaryota</taxon>
        <taxon>Metazoa</taxon>
        <taxon>Cnidaria</taxon>
        <taxon>Anthozoa</taxon>
        <taxon>Hexacorallia</taxon>
        <taxon>Actiniaria</taxon>
        <taxon>Aiptasiidae</taxon>
        <taxon>Exaiptasia</taxon>
    </lineage>
</organism>
<feature type="transmembrane region" description="Helical" evidence="2">
    <location>
        <begin position="480"/>
        <end position="504"/>
    </location>
</feature>
<protein>
    <submittedName>
        <fullName evidence="3">Uncharacterized protein</fullName>
    </submittedName>
</protein>
<feature type="region of interest" description="Disordered" evidence="1">
    <location>
        <begin position="204"/>
        <end position="238"/>
    </location>
</feature>
<sequence>MENIEELRQPLLSQDVEPQGIPIIFNTGMQHAGTVPFSTSPIFGTSEDSLCDHPGGTEVIFLNLTENIIFDKFQSRRGGEARMRVLNGNVQMVCKSPVQIMCIKVFVFREPDAAKLCGDDNGRMELPVKMGNMEVPDCSGIYQQFFSVDLDSIYDGPKKPAYELAKVETEIRNQFQLAVEVQYIGGAGFQEFISIPFLLRTRPKKPKNGPNGKASKRVRLPDSTDGMEVYSPDTSRPRLENGVMAEGIQFSPSSISNSSEYRIFDCDDMNVRNHLRANQASIDHLTFKNLETTDTADIGYRFALKTPHLEAYDEGDVVGFFKDEKGGTYIDLLDSINAQDTFMAGVISRSAYLEAKQSLEKDVSDVVCVIGVVQVKCAGSVRAGERIYSALIKDRAGTAIAESHLSPGAILSNRGTLLGMALEEKKTKKPGDETLVKCFVCIVMGITDKQVTMEIETMYDNVEMTLTDKLKEERKRARRVLCLSMGTLVFLLFGLSVLAFELFYPGSALREAICKAGSMDGHWATYKFIGLSKDQSYFVKGVEFASFDKLKEKVKPALDDVSPLSTTVFNITRVHYYLNLYRCSYGTVKLRNTLGIDPRKQVGGPQVFAIDGKCSTVYYQSFVNVTKFCRGGWCPYQSVKTFKNKFHCFPTKDFTAK</sequence>
<dbReference type="RefSeq" id="XP_028512563.1">
    <property type="nucleotide sequence ID" value="XM_028656762.1"/>
</dbReference>
<dbReference type="Proteomes" id="UP000887567">
    <property type="component" value="Unplaced"/>
</dbReference>
<reference evidence="3" key="1">
    <citation type="submission" date="2022-11" db="UniProtKB">
        <authorList>
            <consortium name="EnsemblMetazoa"/>
        </authorList>
    </citation>
    <scope>IDENTIFICATION</scope>
</reference>
<dbReference type="AlphaFoldDB" id="A0A913YC63"/>
<keyword evidence="2" id="KW-0812">Transmembrane</keyword>
<keyword evidence="2" id="KW-1133">Transmembrane helix</keyword>
<dbReference type="KEGG" id="epa:110231434"/>
<name>A0A913YC63_EXADI</name>
<accession>A0A913YC63</accession>
<keyword evidence="4" id="KW-1185">Reference proteome</keyword>